<protein>
    <submittedName>
        <fullName evidence="1">Uncharacterized protein</fullName>
    </submittedName>
</protein>
<proteinExistence type="predicted"/>
<dbReference type="Proteomes" id="UP001234297">
    <property type="component" value="Chromosome 8"/>
</dbReference>
<keyword evidence="2" id="KW-1185">Reference proteome</keyword>
<name>A0ACC2LJ91_PERAE</name>
<organism evidence="1 2">
    <name type="scientific">Persea americana</name>
    <name type="common">Avocado</name>
    <dbReference type="NCBI Taxonomy" id="3435"/>
    <lineage>
        <taxon>Eukaryota</taxon>
        <taxon>Viridiplantae</taxon>
        <taxon>Streptophyta</taxon>
        <taxon>Embryophyta</taxon>
        <taxon>Tracheophyta</taxon>
        <taxon>Spermatophyta</taxon>
        <taxon>Magnoliopsida</taxon>
        <taxon>Magnoliidae</taxon>
        <taxon>Laurales</taxon>
        <taxon>Lauraceae</taxon>
        <taxon>Persea</taxon>
    </lineage>
</organism>
<reference evidence="1 2" key="1">
    <citation type="journal article" date="2022" name="Hortic Res">
        <title>A haplotype resolved chromosomal level avocado genome allows analysis of novel avocado genes.</title>
        <authorList>
            <person name="Nath O."/>
            <person name="Fletcher S.J."/>
            <person name="Hayward A."/>
            <person name="Shaw L.M."/>
            <person name="Masouleh A.K."/>
            <person name="Furtado A."/>
            <person name="Henry R.J."/>
            <person name="Mitter N."/>
        </authorList>
    </citation>
    <scope>NUCLEOTIDE SEQUENCE [LARGE SCALE GENOMIC DNA]</scope>
    <source>
        <strain evidence="2">cv. Hass</strain>
    </source>
</reference>
<sequence>MEADIASEGEEECGTLKLRSRNGETRNSPPHEAAAEAEAETGGEVESFVYLDRDEDTKSTGEITATKSSAGSLFIGEEKLGNNEMDFESKSCENQNAGNYSSPKHATRHAKGQCENGSAESDPAMDMSGAVVNGGLVNWNKTVVEMDVEKVLEEQDTHDLYCPNCNSCITKRVILRKRKQTLQDPQVDSKSEKTQLLLQPHMEASPDTTVANDPSHDTEPDVFRCLSCFNFFIPTATGFKLFPTFGRNNEGETLQSSLQAPVKNLNCISSILELLRGKITGNEPGNDTIHSDKEEIEQPLIQSQHLDESEALLNQTARTASMKGFHLPGRLSRVGDRIDDATKNSLPDKQSSLVLLMPGSSLHQEAQIGNGDKLVKEVEQNNSGKSTAQDTEGEKVPENIHVDDGKQVREDIEHIPPKDEVNALILSTPEGLLIGDGQLGTGGNFMCEPKEYVAGVDAGNNGAQIESNKVNSTYPGRTFSDENSNASLIPSAQLHRNLNINSTSEVKDPENKRLEDDKNIVILTIPEAFQHADAQVESGENLVEAPKRAVSGSETMQSDEKNGLSLLLPLPHPEEIWPDERNGAISADQNGHLLEKTRVAGGKLMDDPEAKPLEDENINLILSKPEALVSGERKYYSGEILEEATNNNLAGTVKPEMLVSSQSKENVPAMATPGLLLETHIDIGKQRVDGAIAREWDILKSIVYGGLIESILSLGLVSSAAGADATTLKIVGLGVANLISGLFVIVHNLRELKNDPHSSMDQGGKLDRYQATLGRRESFWLHATVAVLSYILFGLLPPVIYGFSFRKSDNKEYKLIAVAAASLLCITLLAVGKAHVQEASKRYVKTVLYYVGIGLMASGLSYVAGELLKNLLDKLGWFDSSTAAPVSSNLGFLEMKAMKSGWASH</sequence>
<evidence type="ECO:0000313" key="2">
    <source>
        <dbReference type="Proteomes" id="UP001234297"/>
    </source>
</evidence>
<accession>A0ACC2LJ91</accession>
<dbReference type="EMBL" id="CM056816">
    <property type="protein sequence ID" value="KAJ8633537.1"/>
    <property type="molecule type" value="Genomic_DNA"/>
</dbReference>
<evidence type="ECO:0000313" key="1">
    <source>
        <dbReference type="EMBL" id="KAJ8633537.1"/>
    </source>
</evidence>
<comment type="caution">
    <text evidence="1">The sequence shown here is derived from an EMBL/GenBank/DDBJ whole genome shotgun (WGS) entry which is preliminary data.</text>
</comment>
<gene>
    <name evidence="1" type="ORF">MRB53_026873</name>
</gene>